<keyword evidence="1" id="KW-1133">Transmembrane helix</keyword>
<evidence type="ECO:0008006" key="4">
    <source>
        <dbReference type="Google" id="ProtNLM"/>
    </source>
</evidence>
<dbReference type="STRING" id="1802128.A3H64_01475"/>
<name>A0A1G2H1A9_9BACT</name>
<gene>
    <name evidence="2" type="ORF">A3H64_01475</name>
</gene>
<keyword evidence="1" id="KW-0812">Transmembrane</keyword>
<evidence type="ECO:0000313" key="3">
    <source>
        <dbReference type="Proteomes" id="UP000178186"/>
    </source>
</evidence>
<organism evidence="2 3">
    <name type="scientific">Candidatus Ryanbacteria bacterium RIFCSPLOWO2_02_FULL_45_11c</name>
    <dbReference type="NCBI Taxonomy" id="1802128"/>
    <lineage>
        <taxon>Bacteria</taxon>
        <taxon>Candidatus Ryaniibacteriota</taxon>
    </lineage>
</organism>
<comment type="caution">
    <text evidence="2">The sequence shown here is derived from an EMBL/GenBank/DDBJ whole genome shotgun (WGS) entry which is preliminary data.</text>
</comment>
<evidence type="ECO:0000313" key="2">
    <source>
        <dbReference type="EMBL" id="OGZ56252.1"/>
    </source>
</evidence>
<dbReference type="EMBL" id="MHNY01000016">
    <property type="protein sequence ID" value="OGZ56252.1"/>
    <property type="molecule type" value="Genomic_DNA"/>
</dbReference>
<dbReference type="AlphaFoldDB" id="A0A1G2H1A9"/>
<protein>
    <recommendedName>
        <fullName evidence="4">Baseplate protein J-like domain-containing protein</fullName>
    </recommendedName>
</protein>
<reference evidence="2 3" key="1">
    <citation type="journal article" date="2016" name="Nat. Commun.">
        <title>Thousands of microbial genomes shed light on interconnected biogeochemical processes in an aquifer system.</title>
        <authorList>
            <person name="Anantharaman K."/>
            <person name="Brown C.T."/>
            <person name="Hug L.A."/>
            <person name="Sharon I."/>
            <person name="Castelle C.J."/>
            <person name="Probst A.J."/>
            <person name="Thomas B.C."/>
            <person name="Singh A."/>
            <person name="Wilkins M.J."/>
            <person name="Karaoz U."/>
            <person name="Brodie E.L."/>
            <person name="Williams K.H."/>
            <person name="Hubbard S.S."/>
            <person name="Banfield J.F."/>
        </authorList>
    </citation>
    <scope>NUCLEOTIDE SEQUENCE [LARGE SCALE GENOMIC DNA]</scope>
</reference>
<dbReference type="Proteomes" id="UP000178186">
    <property type="component" value="Unassembled WGS sequence"/>
</dbReference>
<evidence type="ECO:0000256" key="1">
    <source>
        <dbReference type="SAM" id="Phobius"/>
    </source>
</evidence>
<sequence length="490" mass="53973">MSEKSEQNPQNIPLRTDLESGRFVVADILPPRNQNVQLTGSHSIPSKKQKAAYDISVRNTSHASLAPGSSRSLPQKELGNTHAVDTWFRKESLLRVNRSASEPPSSTRAFASFTKKRTFMLGGGLFLALAVGGFGVSYAMSRLEVIITLKTQSHDFDQKISVAVEPTHKEVLAGERIEISDSHTAPFQASGIADVKAKAKGIISVYNAFNTSSQPLVANTRFEAPDGKIYHIRESVVVPAAIVENGVISPRSIDVVVYADEPGLAYNRDLTDFTIPGFRGSSRYTGFYARSKTPMEGGFIGTATVVTKEDLDKARESLESEVRSRLTEALKKSVPEGFLLLDDAIEITSDKREFSRDADEVAKEFSGTITLRGRALVFKKSELEEFLSREAGLDSSLVMVDNMDELTFAIERRNVETGALVLQINGTARFIWNLETDKLTTELVGSQNPGAFTNVFQQYPAIERAEAHFVPSWIRIVPRDPARIQITTNI</sequence>
<proteinExistence type="predicted"/>
<keyword evidence="1" id="KW-0472">Membrane</keyword>
<accession>A0A1G2H1A9</accession>
<feature type="transmembrane region" description="Helical" evidence="1">
    <location>
        <begin position="118"/>
        <end position="140"/>
    </location>
</feature>